<proteinExistence type="predicted"/>
<evidence type="ECO:0000256" key="2">
    <source>
        <dbReference type="SAM" id="SignalP"/>
    </source>
</evidence>
<evidence type="ECO:0000256" key="1">
    <source>
        <dbReference type="SAM" id="MobiDB-lite"/>
    </source>
</evidence>
<keyword evidence="2" id="KW-0732">Signal</keyword>
<accession>A0A814EQY2</accession>
<evidence type="ECO:0000313" key="5">
    <source>
        <dbReference type="Proteomes" id="UP000663828"/>
    </source>
</evidence>
<protein>
    <submittedName>
        <fullName evidence="3">Uncharacterized protein</fullName>
    </submittedName>
</protein>
<reference evidence="3" key="1">
    <citation type="submission" date="2021-02" db="EMBL/GenBank/DDBJ databases">
        <authorList>
            <person name="Nowell W R."/>
        </authorList>
    </citation>
    <scope>NUCLEOTIDE SEQUENCE</scope>
</reference>
<keyword evidence="5" id="KW-1185">Reference proteome</keyword>
<organism evidence="3 6">
    <name type="scientific">Adineta ricciae</name>
    <name type="common">Rotifer</name>
    <dbReference type="NCBI Taxonomy" id="249248"/>
    <lineage>
        <taxon>Eukaryota</taxon>
        <taxon>Metazoa</taxon>
        <taxon>Spiralia</taxon>
        <taxon>Gnathifera</taxon>
        <taxon>Rotifera</taxon>
        <taxon>Eurotatoria</taxon>
        <taxon>Bdelloidea</taxon>
        <taxon>Adinetida</taxon>
        <taxon>Adinetidae</taxon>
        <taxon>Adineta</taxon>
    </lineage>
</organism>
<dbReference type="EMBL" id="CAJNOJ010000053">
    <property type="protein sequence ID" value="CAF0972761.1"/>
    <property type="molecule type" value="Genomic_DNA"/>
</dbReference>
<gene>
    <name evidence="3" type="ORF">EDS130_LOCUS13458</name>
    <name evidence="4" type="ORF">XAT740_LOCUS22011</name>
</gene>
<evidence type="ECO:0000313" key="4">
    <source>
        <dbReference type="EMBL" id="CAF1170612.1"/>
    </source>
</evidence>
<feature type="chain" id="PRO_5036224299" evidence="2">
    <location>
        <begin position="20"/>
        <end position="342"/>
    </location>
</feature>
<dbReference type="AlphaFoldDB" id="A0A814EQY2"/>
<comment type="caution">
    <text evidence="3">The sequence shown here is derived from an EMBL/GenBank/DDBJ whole genome shotgun (WGS) entry which is preliminary data.</text>
</comment>
<dbReference type="Proteomes" id="UP000663852">
    <property type="component" value="Unassembled WGS sequence"/>
</dbReference>
<dbReference type="EMBL" id="CAJNOR010001604">
    <property type="protein sequence ID" value="CAF1170612.1"/>
    <property type="molecule type" value="Genomic_DNA"/>
</dbReference>
<dbReference type="Proteomes" id="UP000663828">
    <property type="component" value="Unassembled WGS sequence"/>
</dbReference>
<feature type="signal peptide" evidence="2">
    <location>
        <begin position="1"/>
        <end position="19"/>
    </location>
</feature>
<name>A0A814EQY2_ADIRI</name>
<evidence type="ECO:0000313" key="3">
    <source>
        <dbReference type="EMBL" id="CAF0972761.1"/>
    </source>
</evidence>
<feature type="compositionally biased region" description="Acidic residues" evidence="1">
    <location>
        <begin position="297"/>
        <end position="306"/>
    </location>
</feature>
<sequence>MIYLIFLHISFCLFLSISANQNRTATQISVDIESLNDTTFILYYNLTTDYPYYLTFRLFEHEAIKYGLYPATHRYEHKNLKIFNQSSSSAESVDLFVICFHFIRRSDDIEIQCKDLRVIKTDFEILPTYKPLFVPLMYALSILMLLPMMIQHRHHKRKQLLERRKQLRRLSLTISPDNPDLLTDIVEKGHVNVKKIPIQIELVSLPPKQVLEDIDDNDNVTYTLQTIRSSIENSDENDDEDGPSISADECIAHLLNNIPWKSHLHQHSPMISSVNRQPRDVLGEQQVPVITILTDRDAEEEEQDDGSNDKRPILRPKSHHTVELFITNPVYANADDMMKLGL</sequence>
<evidence type="ECO:0000313" key="6">
    <source>
        <dbReference type="Proteomes" id="UP000663852"/>
    </source>
</evidence>
<dbReference type="OrthoDB" id="10021012at2759"/>
<feature type="region of interest" description="Disordered" evidence="1">
    <location>
        <begin position="293"/>
        <end position="316"/>
    </location>
</feature>